<dbReference type="Proteomes" id="UP000221165">
    <property type="component" value="Unassembled WGS sequence"/>
</dbReference>
<organism evidence="1 2">
    <name type="scientific">Cystoisospora suis</name>
    <dbReference type="NCBI Taxonomy" id="483139"/>
    <lineage>
        <taxon>Eukaryota</taxon>
        <taxon>Sar</taxon>
        <taxon>Alveolata</taxon>
        <taxon>Apicomplexa</taxon>
        <taxon>Conoidasida</taxon>
        <taxon>Coccidia</taxon>
        <taxon>Eucoccidiorida</taxon>
        <taxon>Eimeriorina</taxon>
        <taxon>Sarcocystidae</taxon>
        <taxon>Cystoisospora</taxon>
    </lineage>
</organism>
<sequence length="113" mass="12865">MHIYIYICMHVYAYDFYTGIAERRVFLLSLRGPERGGKESVSIIDGALTAMSDLKDIHREYCTCLSIYLSICISLSTCIYTSGVSYISGDIDSTSYSWCIPTIALIHREREEQ</sequence>
<protein>
    <submittedName>
        <fullName evidence="1">Uncharacterized protein</fullName>
    </submittedName>
</protein>
<dbReference type="VEuPathDB" id="ToxoDB:CSUI_001845"/>
<keyword evidence="2" id="KW-1185">Reference proteome</keyword>
<gene>
    <name evidence="1" type="ORF">CSUI_001845</name>
</gene>
<dbReference type="AlphaFoldDB" id="A0A2C6LBB9"/>
<accession>A0A2C6LBB9</accession>
<name>A0A2C6LBB9_9APIC</name>
<evidence type="ECO:0000313" key="2">
    <source>
        <dbReference type="Proteomes" id="UP000221165"/>
    </source>
</evidence>
<proteinExistence type="predicted"/>
<comment type="caution">
    <text evidence="1">The sequence shown here is derived from an EMBL/GenBank/DDBJ whole genome shotgun (WGS) entry which is preliminary data.</text>
</comment>
<dbReference type="EMBL" id="MIGC01000746">
    <property type="protein sequence ID" value="PHJ24303.1"/>
    <property type="molecule type" value="Genomic_DNA"/>
</dbReference>
<dbReference type="GeneID" id="94425259"/>
<reference evidence="1 2" key="1">
    <citation type="journal article" date="2017" name="Int. J. Parasitol.">
        <title>The genome of the protozoan parasite Cystoisospora suis and a reverse vaccinology approach to identify vaccine candidates.</title>
        <authorList>
            <person name="Palmieri N."/>
            <person name="Shrestha A."/>
            <person name="Ruttkowski B."/>
            <person name="Beck T."/>
            <person name="Vogl C."/>
            <person name="Tomley F."/>
            <person name="Blake D.P."/>
            <person name="Joachim A."/>
        </authorList>
    </citation>
    <scope>NUCLEOTIDE SEQUENCE [LARGE SCALE GENOMIC DNA]</scope>
    <source>
        <strain evidence="1 2">Wien I</strain>
    </source>
</reference>
<evidence type="ECO:0000313" key="1">
    <source>
        <dbReference type="EMBL" id="PHJ24303.1"/>
    </source>
</evidence>
<dbReference type="RefSeq" id="XP_067925976.1">
    <property type="nucleotide sequence ID" value="XM_068062048.1"/>
</dbReference>